<accession>A0A6J4GZ28</accession>
<feature type="domain" description="FecR protein" evidence="2">
    <location>
        <begin position="118"/>
        <end position="216"/>
    </location>
</feature>
<evidence type="ECO:0000256" key="1">
    <source>
        <dbReference type="SAM" id="Phobius"/>
    </source>
</evidence>
<evidence type="ECO:0000259" key="3">
    <source>
        <dbReference type="Pfam" id="PF16344"/>
    </source>
</evidence>
<dbReference type="Gene3D" id="3.55.50.30">
    <property type="match status" value="1"/>
</dbReference>
<dbReference type="PANTHER" id="PTHR30273">
    <property type="entry name" value="PERIPLASMIC SIGNAL SENSOR AND SIGMA FACTOR ACTIVATOR FECR-RELATED"/>
    <property type="match status" value="1"/>
</dbReference>
<evidence type="ECO:0008006" key="5">
    <source>
        <dbReference type="Google" id="ProtNLM"/>
    </source>
</evidence>
<keyword evidence="1" id="KW-1133">Transmembrane helix</keyword>
<evidence type="ECO:0000313" key="4">
    <source>
        <dbReference type="EMBL" id="CAA9210669.1"/>
    </source>
</evidence>
<dbReference type="GO" id="GO:0016989">
    <property type="term" value="F:sigma factor antagonist activity"/>
    <property type="evidence" value="ECO:0007669"/>
    <property type="project" value="TreeGrafter"/>
</dbReference>
<dbReference type="PANTHER" id="PTHR30273:SF2">
    <property type="entry name" value="PROTEIN FECR"/>
    <property type="match status" value="1"/>
</dbReference>
<dbReference type="InterPro" id="IPR012373">
    <property type="entry name" value="Ferrdict_sens_TM"/>
</dbReference>
<organism evidence="4">
    <name type="scientific">uncultured Cytophagales bacterium</name>
    <dbReference type="NCBI Taxonomy" id="158755"/>
    <lineage>
        <taxon>Bacteria</taxon>
        <taxon>Pseudomonadati</taxon>
        <taxon>Bacteroidota</taxon>
        <taxon>Sphingobacteriia</taxon>
        <taxon>Sphingobacteriales</taxon>
        <taxon>environmental samples</taxon>
    </lineage>
</organism>
<dbReference type="AlphaFoldDB" id="A0A6J4GZ28"/>
<dbReference type="EMBL" id="CADCTQ010000001">
    <property type="protein sequence ID" value="CAA9210669.1"/>
    <property type="molecule type" value="Genomic_DNA"/>
</dbReference>
<evidence type="ECO:0000259" key="2">
    <source>
        <dbReference type="Pfam" id="PF04773"/>
    </source>
</evidence>
<dbReference type="Pfam" id="PF16344">
    <property type="entry name" value="FecR_C"/>
    <property type="match status" value="1"/>
</dbReference>
<reference evidence="4" key="1">
    <citation type="submission" date="2020-02" db="EMBL/GenBank/DDBJ databases">
        <authorList>
            <person name="Meier V. D."/>
        </authorList>
    </citation>
    <scope>NUCLEOTIDE SEQUENCE</scope>
    <source>
        <strain evidence="4">AVDCRST_MAG56</strain>
    </source>
</reference>
<name>A0A6J4GZ28_9SPHI</name>
<gene>
    <name evidence="4" type="ORF">AVDCRST_MAG56-2334</name>
</gene>
<dbReference type="Gene3D" id="2.60.120.1440">
    <property type="match status" value="1"/>
</dbReference>
<keyword evidence="1" id="KW-0472">Membrane</keyword>
<proteinExistence type="predicted"/>
<dbReference type="InterPro" id="IPR032508">
    <property type="entry name" value="FecR_C"/>
</dbReference>
<keyword evidence="1" id="KW-0812">Transmembrane</keyword>
<sequence length="333" mass="38006">MEDDSYTPEDFLANQHFLEWVQSPTPAHEHYWQNWLLAHPEHRAAVDEARQLAGLIRFRTFEPTQAEADEVWAAIERAAPKKTGRAMWLTGWRVAAAVALLVTALGGWFYAQRSGELTIRTAYAQQQTITLPDGSTVSLNANSTLRYNHSWTDGRNREVWLQGEAFFSVAKRQQHNRPVKFTVHTGQAEVEVLGTQFNVSTRREAIRVVLAEGKVRLRAEDKQELTLQPGDLAQLDERKAGFEKRRVQPADYSAWRENRVVFREATLREVAQALEDYFGYRVTLLDESLAGRQFQATLPADNVEVWLATLSRSFPVQIDSDRKQVVIGKPSPY</sequence>
<feature type="transmembrane region" description="Helical" evidence="1">
    <location>
        <begin position="91"/>
        <end position="111"/>
    </location>
</feature>
<dbReference type="PIRSF" id="PIRSF018266">
    <property type="entry name" value="FecR"/>
    <property type="match status" value="1"/>
</dbReference>
<dbReference type="Pfam" id="PF04773">
    <property type="entry name" value="FecR"/>
    <property type="match status" value="1"/>
</dbReference>
<protein>
    <recommendedName>
        <fullName evidence="5">Anti-sigma factor</fullName>
    </recommendedName>
</protein>
<dbReference type="InterPro" id="IPR006860">
    <property type="entry name" value="FecR"/>
</dbReference>
<feature type="domain" description="Protein FecR C-terminal" evidence="3">
    <location>
        <begin position="260"/>
        <end position="327"/>
    </location>
</feature>